<dbReference type="Pfam" id="PF04539">
    <property type="entry name" value="Sigma70_r3"/>
    <property type="match status" value="1"/>
</dbReference>
<feature type="domain" description="RNA polymerase sigma-70" evidence="5">
    <location>
        <begin position="268"/>
        <end position="294"/>
    </location>
</feature>
<dbReference type="Proteomes" id="UP000824176">
    <property type="component" value="Unassembled WGS sequence"/>
</dbReference>
<gene>
    <name evidence="6" type="ORF">H9804_02780</name>
</gene>
<dbReference type="InterPro" id="IPR050239">
    <property type="entry name" value="Sigma-70_RNA_pol_init_factors"/>
</dbReference>
<dbReference type="InterPro" id="IPR007627">
    <property type="entry name" value="RNA_pol_sigma70_r2"/>
</dbReference>
<dbReference type="Pfam" id="PF00140">
    <property type="entry name" value="Sigma70_r1_2"/>
    <property type="match status" value="1"/>
</dbReference>
<dbReference type="SUPFAM" id="SSF88946">
    <property type="entry name" value="Sigma2 domain of RNA polymerase sigma factors"/>
    <property type="match status" value="1"/>
</dbReference>
<dbReference type="InterPro" id="IPR007630">
    <property type="entry name" value="RNA_pol_sigma70_r4"/>
</dbReference>
<dbReference type="EMBL" id="DXAQ01000038">
    <property type="protein sequence ID" value="HIZ88846.1"/>
    <property type="molecule type" value="Genomic_DNA"/>
</dbReference>
<accession>A0A9D2GTB7</accession>
<dbReference type="Pfam" id="PF04542">
    <property type="entry name" value="Sigma70_r2"/>
    <property type="match status" value="1"/>
</dbReference>
<dbReference type="Gene3D" id="1.10.10.10">
    <property type="entry name" value="Winged helix-like DNA-binding domain superfamily/Winged helix DNA-binding domain"/>
    <property type="match status" value="2"/>
</dbReference>
<protein>
    <submittedName>
        <fullName evidence="6">RNA polymerase sigma factor RpoD/SigA</fullName>
    </submittedName>
</protein>
<sequence>MDNKLQDNLQDNLSNLDDEILDLNIDPVTELNDSSSEDAMQQYFKNISAYKPYNHEEEMELGRRIQQGDKDALKKLILANLKFVVSIANKYKTQDVPLLDLINQGNIGLLEAAKRYDPSKGTKFITYAVWWIKQAIIQALNEQGSTVKMPVKHTTYLYKINSATEKLTKEIGRAPSVEEISKATGISVDEIEEVLMASKSYLSLDNYVGSDEDKTFLDSIEDEDSNVEKAIIAKTLKSSIDEIISSLDPREAEIIMKRYGFDGGNPQTLEELGESMGVSRERVRQLESRALEKLKKKALKKRLNDYLN</sequence>
<comment type="caution">
    <text evidence="6">The sequence shown here is derived from an EMBL/GenBank/DDBJ whole genome shotgun (WGS) entry which is preliminary data.</text>
</comment>
<evidence type="ECO:0000313" key="6">
    <source>
        <dbReference type="EMBL" id="HIZ88846.1"/>
    </source>
</evidence>
<dbReference type="PANTHER" id="PTHR30603">
    <property type="entry name" value="RNA POLYMERASE SIGMA FACTOR RPO"/>
    <property type="match status" value="1"/>
</dbReference>
<evidence type="ECO:0000259" key="5">
    <source>
        <dbReference type="PROSITE" id="PS00716"/>
    </source>
</evidence>
<dbReference type="GO" id="GO:0003677">
    <property type="term" value="F:DNA binding"/>
    <property type="evidence" value="ECO:0007669"/>
    <property type="project" value="UniProtKB-KW"/>
</dbReference>
<dbReference type="GO" id="GO:0006352">
    <property type="term" value="P:DNA-templated transcription initiation"/>
    <property type="evidence" value="ECO:0007669"/>
    <property type="project" value="InterPro"/>
</dbReference>
<evidence type="ECO:0000256" key="1">
    <source>
        <dbReference type="ARBA" id="ARBA00023015"/>
    </source>
</evidence>
<dbReference type="NCBIfam" id="TIGR02937">
    <property type="entry name" value="sigma70-ECF"/>
    <property type="match status" value="1"/>
</dbReference>
<name>A0A9D2GTB7_9BACT</name>
<dbReference type="GO" id="GO:0016987">
    <property type="term" value="F:sigma factor activity"/>
    <property type="evidence" value="ECO:0007669"/>
    <property type="project" value="UniProtKB-KW"/>
</dbReference>
<dbReference type="PANTHER" id="PTHR30603:SF47">
    <property type="entry name" value="RNA POLYMERASE SIGMA FACTOR SIGD, CHLOROPLASTIC"/>
    <property type="match status" value="1"/>
</dbReference>
<dbReference type="InterPro" id="IPR013324">
    <property type="entry name" value="RNA_pol_sigma_r3/r4-like"/>
</dbReference>
<dbReference type="AlphaFoldDB" id="A0A9D2GTB7"/>
<evidence type="ECO:0000256" key="4">
    <source>
        <dbReference type="ARBA" id="ARBA00023163"/>
    </source>
</evidence>
<evidence type="ECO:0000256" key="3">
    <source>
        <dbReference type="ARBA" id="ARBA00023125"/>
    </source>
</evidence>
<keyword evidence="2" id="KW-0731">Sigma factor</keyword>
<dbReference type="PRINTS" id="PR00046">
    <property type="entry name" value="SIGMA70FCT"/>
</dbReference>
<proteinExistence type="predicted"/>
<organism evidence="6 7">
    <name type="scientific">Candidatus Mucispirillum faecigallinarum</name>
    <dbReference type="NCBI Taxonomy" id="2838699"/>
    <lineage>
        <taxon>Bacteria</taxon>
        <taxon>Pseudomonadati</taxon>
        <taxon>Deferribacterota</taxon>
        <taxon>Deferribacteres</taxon>
        <taxon>Deferribacterales</taxon>
        <taxon>Mucispirillaceae</taxon>
        <taxon>Mucispirillum</taxon>
    </lineage>
</organism>
<dbReference type="SUPFAM" id="SSF88659">
    <property type="entry name" value="Sigma3 and sigma4 domains of RNA polymerase sigma factors"/>
    <property type="match status" value="2"/>
</dbReference>
<keyword evidence="3" id="KW-0238">DNA-binding</keyword>
<dbReference type="Pfam" id="PF04545">
    <property type="entry name" value="Sigma70_r4"/>
    <property type="match status" value="1"/>
</dbReference>
<dbReference type="InterPro" id="IPR013325">
    <property type="entry name" value="RNA_pol_sigma_r2"/>
</dbReference>
<dbReference type="InterPro" id="IPR000943">
    <property type="entry name" value="RNA_pol_sigma70"/>
</dbReference>
<evidence type="ECO:0000256" key="2">
    <source>
        <dbReference type="ARBA" id="ARBA00023082"/>
    </source>
</evidence>
<evidence type="ECO:0000313" key="7">
    <source>
        <dbReference type="Proteomes" id="UP000824176"/>
    </source>
</evidence>
<dbReference type="PIRSF" id="PIRSF000770">
    <property type="entry name" value="RNA_pol_sigma-SigE/K"/>
    <property type="match status" value="1"/>
</dbReference>
<dbReference type="Gene3D" id="1.10.601.10">
    <property type="entry name" value="RNA Polymerase Primary Sigma Factor"/>
    <property type="match status" value="1"/>
</dbReference>
<dbReference type="PROSITE" id="PS00716">
    <property type="entry name" value="SIGMA70_2"/>
    <property type="match status" value="1"/>
</dbReference>
<reference evidence="6" key="2">
    <citation type="submission" date="2021-04" db="EMBL/GenBank/DDBJ databases">
        <authorList>
            <person name="Gilroy R."/>
        </authorList>
    </citation>
    <scope>NUCLEOTIDE SEQUENCE</scope>
    <source>
        <strain evidence="6">ChiW4-1371</strain>
    </source>
</reference>
<dbReference type="CDD" id="cd06171">
    <property type="entry name" value="Sigma70_r4"/>
    <property type="match status" value="1"/>
</dbReference>
<dbReference type="InterPro" id="IPR036388">
    <property type="entry name" value="WH-like_DNA-bd_sf"/>
</dbReference>
<dbReference type="InterPro" id="IPR007624">
    <property type="entry name" value="RNA_pol_sigma70_r3"/>
</dbReference>
<keyword evidence="1" id="KW-0805">Transcription regulation</keyword>
<dbReference type="InterPro" id="IPR009042">
    <property type="entry name" value="RNA_pol_sigma70_r1_2"/>
</dbReference>
<keyword evidence="4" id="KW-0804">Transcription</keyword>
<reference evidence="6" key="1">
    <citation type="journal article" date="2021" name="PeerJ">
        <title>Extensive microbial diversity within the chicken gut microbiome revealed by metagenomics and culture.</title>
        <authorList>
            <person name="Gilroy R."/>
            <person name="Ravi A."/>
            <person name="Getino M."/>
            <person name="Pursley I."/>
            <person name="Horton D.L."/>
            <person name="Alikhan N.F."/>
            <person name="Baker D."/>
            <person name="Gharbi K."/>
            <person name="Hall N."/>
            <person name="Watson M."/>
            <person name="Adriaenssens E.M."/>
            <person name="Foster-Nyarko E."/>
            <person name="Jarju S."/>
            <person name="Secka A."/>
            <person name="Antonio M."/>
            <person name="Oren A."/>
            <person name="Chaudhuri R.R."/>
            <person name="La Ragione R."/>
            <person name="Hildebrand F."/>
            <person name="Pallen M.J."/>
        </authorList>
    </citation>
    <scope>NUCLEOTIDE SEQUENCE</scope>
    <source>
        <strain evidence="6">ChiW4-1371</strain>
    </source>
</reference>
<dbReference type="InterPro" id="IPR014284">
    <property type="entry name" value="RNA_pol_sigma-70_dom"/>
</dbReference>